<evidence type="ECO:0000313" key="2">
    <source>
        <dbReference type="EMBL" id="KAE8938207.1"/>
    </source>
</evidence>
<dbReference type="EMBL" id="QXGF01000577">
    <property type="protein sequence ID" value="KAE8938207.1"/>
    <property type="molecule type" value="Genomic_DNA"/>
</dbReference>
<dbReference type="Proteomes" id="UP000441208">
    <property type="component" value="Unassembled WGS sequence"/>
</dbReference>
<keyword evidence="1" id="KW-0732">Signal</keyword>
<evidence type="ECO:0000313" key="14">
    <source>
        <dbReference type="Proteomes" id="UP000440367"/>
    </source>
</evidence>
<dbReference type="Proteomes" id="UP000488956">
    <property type="component" value="Unassembled WGS sequence"/>
</dbReference>
<dbReference type="EMBL" id="QXGC01001451">
    <property type="protein sequence ID" value="KAE9202678.1"/>
    <property type="molecule type" value="Genomic_DNA"/>
</dbReference>
<evidence type="ECO:0000313" key="6">
    <source>
        <dbReference type="EMBL" id="KAE9202678.1"/>
    </source>
</evidence>
<proteinExistence type="predicted"/>
<evidence type="ECO:0000313" key="10">
    <source>
        <dbReference type="EMBL" id="KAE9329365.1"/>
    </source>
</evidence>
<feature type="chain" id="PRO_5036163759" description="RxLR effector protein" evidence="1">
    <location>
        <begin position="18"/>
        <end position="54"/>
    </location>
</feature>
<dbReference type="Proteomes" id="UP000429523">
    <property type="component" value="Unassembled WGS sequence"/>
</dbReference>
<protein>
    <recommendedName>
        <fullName evidence="20">RxLR effector protein</fullName>
    </recommendedName>
</protein>
<evidence type="ECO:0000313" key="5">
    <source>
        <dbReference type="EMBL" id="KAE9144558.1"/>
    </source>
</evidence>
<name>A0A6A3F103_9STRA</name>
<dbReference type="OrthoDB" id="10320051at2759"/>
<dbReference type="EMBL" id="QXFZ01000560">
    <property type="protein sequence ID" value="KAE9111961.1"/>
    <property type="molecule type" value="Genomic_DNA"/>
</dbReference>
<evidence type="ECO:0000313" key="7">
    <source>
        <dbReference type="EMBL" id="KAE9207622.1"/>
    </source>
</evidence>
<dbReference type="EMBL" id="QXFY01001068">
    <property type="protein sequence ID" value="KAE9329365.1"/>
    <property type="molecule type" value="Genomic_DNA"/>
</dbReference>
<evidence type="ECO:0000313" key="19">
    <source>
        <dbReference type="Proteomes" id="UP000488956"/>
    </source>
</evidence>
<evidence type="ECO:0000313" key="18">
    <source>
        <dbReference type="Proteomes" id="UP000486351"/>
    </source>
</evidence>
<dbReference type="AlphaFoldDB" id="A0A6A3F103"/>
<reference evidence="11 12" key="1">
    <citation type="submission" date="2018-08" db="EMBL/GenBank/DDBJ databases">
        <title>Genomic investigation of the strawberry pathogen Phytophthora fragariae indicates pathogenicity is determined by transcriptional variation in three key races.</title>
        <authorList>
            <person name="Adams T.M."/>
            <person name="Armitage A.D."/>
            <person name="Sobczyk M.K."/>
            <person name="Bates H.J."/>
            <person name="Dunwell J.M."/>
            <person name="Nellist C.F."/>
            <person name="Harrison R.J."/>
        </authorList>
    </citation>
    <scope>NUCLEOTIDE SEQUENCE [LARGE SCALE GENOMIC DNA]</scope>
    <source>
        <strain evidence="9 13">A4</strain>
        <strain evidence="8 14">BC-1</strain>
        <strain evidence="6 17">BC-23</strain>
        <strain evidence="7 12">NOV-27</strain>
        <strain evidence="5 15">NOV-5</strain>
        <strain evidence="4 16">NOV-71</strain>
        <strain evidence="10 18">NOV-77</strain>
        <strain evidence="2 11">NOV-9</strain>
        <strain evidence="3 19">ONT-3</strain>
    </source>
</reference>
<dbReference type="Proteomes" id="UP000476176">
    <property type="component" value="Unassembled WGS sequence"/>
</dbReference>
<evidence type="ECO:0000313" key="11">
    <source>
        <dbReference type="Proteomes" id="UP000429523"/>
    </source>
</evidence>
<evidence type="ECO:0000313" key="8">
    <source>
        <dbReference type="EMBL" id="KAE9228061.1"/>
    </source>
</evidence>
<dbReference type="EMBL" id="QXGE01000539">
    <property type="protein sequence ID" value="KAE9309604.1"/>
    <property type="molecule type" value="Genomic_DNA"/>
</dbReference>
<dbReference type="EMBL" id="QXGD01000699">
    <property type="protein sequence ID" value="KAE9228061.1"/>
    <property type="molecule type" value="Genomic_DNA"/>
</dbReference>
<dbReference type="EMBL" id="QXGB01000667">
    <property type="protein sequence ID" value="KAE9207622.1"/>
    <property type="molecule type" value="Genomic_DNA"/>
</dbReference>
<feature type="signal peptide" evidence="1">
    <location>
        <begin position="1"/>
        <end position="17"/>
    </location>
</feature>
<evidence type="ECO:0000313" key="17">
    <source>
        <dbReference type="Proteomes" id="UP000476176"/>
    </source>
</evidence>
<dbReference type="EMBL" id="QXFX01001081">
    <property type="protein sequence ID" value="KAE9097151.1"/>
    <property type="molecule type" value="Genomic_DNA"/>
</dbReference>
<sequence>MFPLFFTVAFMFSHTFSRQQDWLDDNRAVRYNSDNMHRSSGGLRIRRRLRSRLC</sequence>
<dbReference type="Proteomes" id="UP000486351">
    <property type="component" value="Unassembled WGS sequence"/>
</dbReference>
<evidence type="ECO:0000256" key="1">
    <source>
        <dbReference type="SAM" id="SignalP"/>
    </source>
</evidence>
<accession>A0A6A3F103</accession>
<comment type="caution">
    <text evidence="2">The sequence shown here is derived from an EMBL/GenBank/DDBJ whole genome shotgun (WGS) entry which is preliminary data.</text>
</comment>
<evidence type="ECO:0000313" key="15">
    <source>
        <dbReference type="Proteomes" id="UP000440732"/>
    </source>
</evidence>
<evidence type="ECO:0000313" key="13">
    <source>
        <dbReference type="Proteomes" id="UP000437068"/>
    </source>
</evidence>
<dbReference type="Proteomes" id="UP000440367">
    <property type="component" value="Unassembled WGS sequence"/>
</dbReference>
<dbReference type="EMBL" id="QXGA01000532">
    <property type="protein sequence ID" value="KAE9144558.1"/>
    <property type="molecule type" value="Genomic_DNA"/>
</dbReference>
<dbReference type="Proteomes" id="UP000437068">
    <property type="component" value="Unassembled WGS sequence"/>
</dbReference>
<evidence type="ECO:0008006" key="20">
    <source>
        <dbReference type="Google" id="ProtNLM"/>
    </source>
</evidence>
<gene>
    <name evidence="9" type="ORF">PF001_g10606</name>
    <name evidence="8" type="ORF">PF002_g13651</name>
    <name evidence="6" type="ORF">PF004_g18354</name>
    <name evidence="7" type="ORF">PF005_g12529</name>
    <name evidence="5" type="ORF">PF006_g10523</name>
    <name evidence="4" type="ORF">PF007_g11284</name>
    <name evidence="10" type="ORF">PF008_g15967</name>
    <name evidence="2" type="ORF">PF009_g11898</name>
    <name evidence="3" type="ORF">PF010_g16077</name>
</gene>
<dbReference type="Proteomes" id="UP000433483">
    <property type="component" value="Unassembled WGS sequence"/>
</dbReference>
<keyword evidence="12" id="KW-1185">Reference proteome</keyword>
<evidence type="ECO:0000313" key="3">
    <source>
        <dbReference type="EMBL" id="KAE9097151.1"/>
    </source>
</evidence>
<organism evidence="2 11">
    <name type="scientific">Phytophthora fragariae</name>
    <dbReference type="NCBI Taxonomy" id="53985"/>
    <lineage>
        <taxon>Eukaryota</taxon>
        <taxon>Sar</taxon>
        <taxon>Stramenopiles</taxon>
        <taxon>Oomycota</taxon>
        <taxon>Peronosporomycetes</taxon>
        <taxon>Peronosporales</taxon>
        <taxon>Peronosporaceae</taxon>
        <taxon>Phytophthora</taxon>
    </lineage>
</organism>
<evidence type="ECO:0000313" key="16">
    <source>
        <dbReference type="Proteomes" id="UP000441208"/>
    </source>
</evidence>
<evidence type="ECO:0000313" key="9">
    <source>
        <dbReference type="EMBL" id="KAE9309604.1"/>
    </source>
</evidence>
<dbReference type="Proteomes" id="UP000440732">
    <property type="component" value="Unassembled WGS sequence"/>
</dbReference>
<evidence type="ECO:0000313" key="12">
    <source>
        <dbReference type="Proteomes" id="UP000433483"/>
    </source>
</evidence>
<evidence type="ECO:0000313" key="4">
    <source>
        <dbReference type="EMBL" id="KAE9111961.1"/>
    </source>
</evidence>